<dbReference type="GeneID" id="96779596"/>
<keyword evidence="6" id="KW-0813">Transport</keyword>
<dbReference type="Proteomes" id="UP000433181">
    <property type="component" value="Unassembled WGS sequence"/>
</dbReference>
<dbReference type="GO" id="GO:0051539">
    <property type="term" value="F:4 iron, 4 sulfur cluster binding"/>
    <property type="evidence" value="ECO:0007669"/>
    <property type="project" value="UniProtKB-UniRule"/>
</dbReference>
<dbReference type="RefSeq" id="WP_154407817.1">
    <property type="nucleotide sequence ID" value="NZ_VUNR01000029.1"/>
</dbReference>
<comment type="function">
    <text evidence="6">Component of a complex that catalyzes the oxidation of glycolate to glyoxylate.</text>
</comment>
<evidence type="ECO:0000256" key="2">
    <source>
        <dbReference type="ARBA" id="ARBA00022723"/>
    </source>
</evidence>
<keyword evidence="4 6" id="KW-0408">Iron</keyword>
<comment type="cofactor">
    <cofactor evidence="6">
        <name>[4Fe-4S] cluster</name>
        <dbReference type="ChEBI" id="CHEBI:49883"/>
    </cofactor>
    <text evidence="6">Binds 2 [4Fe-4S] clusters.</text>
</comment>
<dbReference type="PROSITE" id="PS00198">
    <property type="entry name" value="4FE4S_FER_1"/>
    <property type="match status" value="2"/>
</dbReference>
<dbReference type="PANTHER" id="PTHR32479">
    <property type="entry name" value="GLYCOLATE OXIDASE IRON-SULFUR SUBUNIT"/>
    <property type="match status" value="1"/>
</dbReference>
<evidence type="ECO:0000256" key="4">
    <source>
        <dbReference type="ARBA" id="ARBA00023004"/>
    </source>
</evidence>
<evidence type="ECO:0000256" key="6">
    <source>
        <dbReference type="PIRNR" id="PIRNR000139"/>
    </source>
</evidence>
<comment type="catalytic activity">
    <reaction evidence="6">
        <text>glycolate + A = glyoxylate + AH2</text>
        <dbReference type="Rhea" id="RHEA:21264"/>
        <dbReference type="ChEBI" id="CHEBI:13193"/>
        <dbReference type="ChEBI" id="CHEBI:17499"/>
        <dbReference type="ChEBI" id="CHEBI:29805"/>
        <dbReference type="ChEBI" id="CHEBI:36655"/>
        <dbReference type="EC" id="1.1.99.14"/>
    </reaction>
</comment>
<evidence type="ECO:0000256" key="1">
    <source>
        <dbReference type="ARBA" id="ARBA00022485"/>
    </source>
</evidence>
<keyword evidence="5 6" id="KW-0411">Iron-sulfur</keyword>
<feature type="domain" description="4Fe-4S ferredoxin-type" evidence="8">
    <location>
        <begin position="26"/>
        <end position="94"/>
    </location>
</feature>
<dbReference type="EC" id="1.1.99.14" evidence="6"/>
<dbReference type="Pfam" id="PF13183">
    <property type="entry name" value="Fer4_8"/>
    <property type="match status" value="1"/>
</dbReference>
<feature type="domain" description="Cysteine-rich" evidence="7">
    <location>
        <begin position="324"/>
        <end position="408"/>
    </location>
</feature>
<dbReference type="InterPro" id="IPR009051">
    <property type="entry name" value="Helical_ferredxn"/>
</dbReference>
<keyword evidence="1 6" id="KW-0004">4Fe-4S</keyword>
<dbReference type="SUPFAM" id="SSF46548">
    <property type="entry name" value="alpha-helical ferredoxin"/>
    <property type="match status" value="1"/>
</dbReference>
<dbReference type="InterPro" id="IPR012257">
    <property type="entry name" value="Glc_ox_4Fe-4S"/>
</dbReference>
<organism evidence="9 10">
    <name type="scientific">Anaerovibrio slackiae</name>
    <dbReference type="NCBI Taxonomy" id="2652309"/>
    <lineage>
        <taxon>Bacteria</taxon>
        <taxon>Bacillati</taxon>
        <taxon>Bacillota</taxon>
        <taxon>Negativicutes</taxon>
        <taxon>Selenomonadales</taxon>
        <taxon>Selenomonadaceae</taxon>
        <taxon>Anaerovibrio</taxon>
    </lineage>
</organism>
<keyword evidence="2 6" id="KW-0479">Metal-binding</keyword>
<dbReference type="PANTHER" id="PTHR32479:SF20">
    <property type="entry name" value="GLYCOLATE OXIDASE IRON-SULFUR SUBUNIT"/>
    <property type="match status" value="1"/>
</dbReference>
<dbReference type="EMBL" id="VUNR01000029">
    <property type="protein sequence ID" value="MSU09647.1"/>
    <property type="molecule type" value="Genomic_DNA"/>
</dbReference>
<evidence type="ECO:0000256" key="5">
    <source>
        <dbReference type="ARBA" id="ARBA00023014"/>
    </source>
</evidence>
<evidence type="ECO:0000256" key="3">
    <source>
        <dbReference type="ARBA" id="ARBA00022737"/>
    </source>
</evidence>
<evidence type="ECO:0000259" key="8">
    <source>
        <dbReference type="Pfam" id="PF13183"/>
    </source>
</evidence>
<name>A0A6I2UFX1_9FIRM</name>
<dbReference type="PIRSF" id="PIRSF000139">
    <property type="entry name" value="Glc_ox_4Fe-4S"/>
    <property type="match status" value="1"/>
</dbReference>
<keyword evidence="6" id="KW-0249">Electron transport</keyword>
<dbReference type="InterPro" id="IPR004017">
    <property type="entry name" value="Cys_rich_dom"/>
</dbReference>
<keyword evidence="3" id="KW-0677">Repeat</keyword>
<dbReference type="InterPro" id="IPR017900">
    <property type="entry name" value="4Fe4S_Fe_S_CS"/>
</dbReference>
<proteinExistence type="predicted"/>
<comment type="catalytic activity">
    <reaction evidence="6">
        <text>(R)-lactate + A = pyruvate + AH2</text>
        <dbReference type="Rhea" id="RHEA:15089"/>
        <dbReference type="ChEBI" id="CHEBI:13193"/>
        <dbReference type="ChEBI" id="CHEBI:15361"/>
        <dbReference type="ChEBI" id="CHEBI:16004"/>
        <dbReference type="ChEBI" id="CHEBI:17499"/>
    </reaction>
</comment>
<evidence type="ECO:0000259" key="7">
    <source>
        <dbReference type="Pfam" id="PF02754"/>
    </source>
</evidence>
<dbReference type="GO" id="GO:0019154">
    <property type="term" value="F:glycolate dehydrogenase activity"/>
    <property type="evidence" value="ECO:0007669"/>
    <property type="project" value="UniProtKB-EC"/>
</dbReference>
<gene>
    <name evidence="9" type="ORF">FYJ84_11720</name>
</gene>
<evidence type="ECO:0000313" key="9">
    <source>
        <dbReference type="EMBL" id="MSU09647.1"/>
    </source>
</evidence>
<feature type="domain" description="Cysteine-rich" evidence="7">
    <location>
        <begin position="194"/>
        <end position="276"/>
    </location>
</feature>
<dbReference type="Pfam" id="PF02754">
    <property type="entry name" value="CCG"/>
    <property type="match status" value="2"/>
</dbReference>
<sequence>MAENKLTAEAMNSHDTTLLRDIDDALANCMKCGNCQAGCPIYRETKKEFSVARGKISLMQAVLSGKLPISEEFDSIMGMCLNCKTCSANCPCGVKADDLILRGRNAAVKARGLHPVKSTVFKLLSNRPLFNAALRMGGMFGWLTFKDIPDKNAVFSRFPVPGMDPNRATAPLASTPLRSEYPEVIKVAGAKRRVAFFTGCTINFMYTDIGKATIEVLKENGNEVVLPGKQHCCGTPVHVAGCFDLANEMAKHNIEVFESYDVDYIVGSCGSCVEALRDYPKWLKDEPEWQARAQRISDKVREISQFLVEIGYRTDNLGTINKTVTMHDPCHMIRGLKVTEQPRQVLKSIPGLNFVEMKEHDRCCGSGGSFCMSHYELSRQVNDRKCQNIEATHADYVCASCPSCRMHITDGIVQNHLPQVAYHPVQLLAEAYRKGKG</sequence>
<dbReference type="Gene3D" id="1.10.1060.10">
    <property type="entry name" value="Alpha-helical ferredoxin"/>
    <property type="match status" value="1"/>
</dbReference>
<accession>A0A6I2UFX1</accession>
<dbReference type="GO" id="GO:0046872">
    <property type="term" value="F:metal ion binding"/>
    <property type="evidence" value="ECO:0007669"/>
    <property type="project" value="UniProtKB-UniRule"/>
</dbReference>
<reference evidence="9 10" key="1">
    <citation type="submission" date="2019-08" db="EMBL/GenBank/DDBJ databases">
        <title>In-depth cultivation of the pig gut microbiome towards novel bacterial diversity and tailored functional studies.</title>
        <authorList>
            <person name="Wylensek D."/>
            <person name="Hitch T.C.A."/>
            <person name="Clavel T."/>
        </authorList>
    </citation>
    <scope>NUCLEOTIDE SEQUENCE [LARGE SCALE GENOMIC DNA]</scope>
    <source>
        <strain evidence="9 10">WCA-693-APC-5D-A</strain>
    </source>
</reference>
<dbReference type="AlphaFoldDB" id="A0A6I2UFX1"/>
<protein>
    <recommendedName>
        <fullName evidence="6">Glycolate oxidase iron-sulfur subunit</fullName>
        <ecNumber evidence="6">1.1.99.14</ecNumber>
    </recommendedName>
</protein>
<evidence type="ECO:0000313" key="10">
    <source>
        <dbReference type="Proteomes" id="UP000433181"/>
    </source>
</evidence>
<dbReference type="InterPro" id="IPR017896">
    <property type="entry name" value="4Fe4S_Fe-S-bd"/>
</dbReference>
<keyword evidence="10" id="KW-1185">Reference proteome</keyword>
<comment type="caution">
    <text evidence="9">The sequence shown here is derived from an EMBL/GenBank/DDBJ whole genome shotgun (WGS) entry which is preliminary data.</text>
</comment>